<dbReference type="EMBL" id="KZ308514">
    <property type="protein sequence ID" value="KAG8230822.1"/>
    <property type="molecule type" value="Genomic_DNA"/>
</dbReference>
<sequence>MDSESSAVRGLPVHRDILRQAMVPIRWVNEKIDKSIGKPALQKINQHLRYFTDEFSVLSLFDDDVDQETKLKMVENVTKENLSTHSKRYIPSKEELCGPLYGKLDKKISTTSLQSEFDRLKIDDSFLHECSTISQKEGFNAEGSDDDTAERAEEQKQFLLRCEQEHRKIYPDYKNQTLKR</sequence>
<dbReference type="Proteomes" id="UP000792457">
    <property type="component" value="Unassembled WGS sequence"/>
</dbReference>
<name>A0A8K0K9E6_LADFU</name>
<accession>A0A8K0K9E6</accession>
<organism evidence="1 2">
    <name type="scientific">Ladona fulva</name>
    <name type="common">Scarce chaser dragonfly</name>
    <name type="synonym">Libellula fulva</name>
    <dbReference type="NCBI Taxonomy" id="123851"/>
    <lineage>
        <taxon>Eukaryota</taxon>
        <taxon>Metazoa</taxon>
        <taxon>Ecdysozoa</taxon>
        <taxon>Arthropoda</taxon>
        <taxon>Hexapoda</taxon>
        <taxon>Insecta</taxon>
        <taxon>Pterygota</taxon>
        <taxon>Palaeoptera</taxon>
        <taxon>Odonata</taxon>
        <taxon>Epiprocta</taxon>
        <taxon>Anisoptera</taxon>
        <taxon>Libelluloidea</taxon>
        <taxon>Libellulidae</taxon>
        <taxon>Ladona</taxon>
    </lineage>
</organism>
<evidence type="ECO:0000313" key="2">
    <source>
        <dbReference type="Proteomes" id="UP000792457"/>
    </source>
</evidence>
<protein>
    <submittedName>
        <fullName evidence="1">Uncharacterized protein</fullName>
    </submittedName>
</protein>
<dbReference type="AlphaFoldDB" id="A0A8K0K9E6"/>
<reference evidence="1" key="1">
    <citation type="submission" date="2013-04" db="EMBL/GenBank/DDBJ databases">
        <authorList>
            <person name="Qu J."/>
            <person name="Murali S.C."/>
            <person name="Bandaranaike D."/>
            <person name="Bellair M."/>
            <person name="Blankenburg K."/>
            <person name="Chao H."/>
            <person name="Dinh H."/>
            <person name="Doddapaneni H."/>
            <person name="Downs B."/>
            <person name="Dugan-Rocha S."/>
            <person name="Elkadiri S."/>
            <person name="Gnanaolivu R.D."/>
            <person name="Hernandez B."/>
            <person name="Javaid M."/>
            <person name="Jayaseelan J.C."/>
            <person name="Lee S."/>
            <person name="Li M."/>
            <person name="Ming W."/>
            <person name="Munidasa M."/>
            <person name="Muniz J."/>
            <person name="Nguyen L."/>
            <person name="Ongeri F."/>
            <person name="Osuji N."/>
            <person name="Pu L.-L."/>
            <person name="Puazo M."/>
            <person name="Qu C."/>
            <person name="Quiroz J."/>
            <person name="Raj R."/>
            <person name="Weissenberger G."/>
            <person name="Xin Y."/>
            <person name="Zou X."/>
            <person name="Han Y."/>
            <person name="Richards S."/>
            <person name="Worley K."/>
            <person name="Muzny D."/>
            <person name="Gibbs R."/>
        </authorList>
    </citation>
    <scope>NUCLEOTIDE SEQUENCE</scope>
    <source>
        <strain evidence="1">Sampled in the wild</strain>
    </source>
</reference>
<keyword evidence="2" id="KW-1185">Reference proteome</keyword>
<reference evidence="1" key="2">
    <citation type="submission" date="2017-10" db="EMBL/GenBank/DDBJ databases">
        <title>Ladona fulva Genome sequencing and assembly.</title>
        <authorList>
            <person name="Murali S."/>
            <person name="Richards S."/>
            <person name="Bandaranaike D."/>
            <person name="Bellair M."/>
            <person name="Blankenburg K."/>
            <person name="Chao H."/>
            <person name="Dinh H."/>
            <person name="Doddapaneni H."/>
            <person name="Dugan-Rocha S."/>
            <person name="Elkadiri S."/>
            <person name="Gnanaolivu R."/>
            <person name="Hernandez B."/>
            <person name="Skinner E."/>
            <person name="Javaid M."/>
            <person name="Lee S."/>
            <person name="Li M."/>
            <person name="Ming W."/>
            <person name="Munidasa M."/>
            <person name="Muniz J."/>
            <person name="Nguyen L."/>
            <person name="Hughes D."/>
            <person name="Osuji N."/>
            <person name="Pu L.-L."/>
            <person name="Puazo M."/>
            <person name="Qu C."/>
            <person name="Quiroz J."/>
            <person name="Raj R."/>
            <person name="Weissenberger G."/>
            <person name="Xin Y."/>
            <person name="Zou X."/>
            <person name="Han Y."/>
            <person name="Worley K."/>
            <person name="Muzny D."/>
            <person name="Gibbs R."/>
        </authorList>
    </citation>
    <scope>NUCLEOTIDE SEQUENCE</scope>
    <source>
        <strain evidence="1">Sampled in the wild</strain>
    </source>
</reference>
<proteinExistence type="predicted"/>
<comment type="caution">
    <text evidence="1">The sequence shown here is derived from an EMBL/GenBank/DDBJ whole genome shotgun (WGS) entry which is preliminary data.</text>
</comment>
<gene>
    <name evidence="1" type="ORF">J437_LFUL010434</name>
</gene>
<evidence type="ECO:0000313" key="1">
    <source>
        <dbReference type="EMBL" id="KAG8230822.1"/>
    </source>
</evidence>